<evidence type="ECO:0000256" key="8">
    <source>
        <dbReference type="ARBA" id="ARBA00023125"/>
    </source>
</evidence>
<evidence type="ECO:0000256" key="4">
    <source>
        <dbReference type="ARBA" id="ARBA00022759"/>
    </source>
</evidence>
<reference evidence="13 14" key="1">
    <citation type="journal article" date="2022" name="Microbiol. Resour. Announc.">
        <title>Complete Genome Sequence of the Hyperthermophilic and Acidophilic Archaeon Saccharolobus caldissimus Strain HS-3T.</title>
        <authorList>
            <person name="Sakai H.D."/>
            <person name="Kurosawa N."/>
        </authorList>
    </citation>
    <scope>NUCLEOTIDE SEQUENCE [LARGE SCALE GENOMIC DNA]</scope>
    <source>
        <strain evidence="13 14">JCM32116</strain>
    </source>
</reference>
<evidence type="ECO:0008006" key="15">
    <source>
        <dbReference type="Google" id="ProtNLM"/>
    </source>
</evidence>
<dbReference type="InterPro" id="IPR011335">
    <property type="entry name" value="Restrct_endonuc-II-like"/>
</dbReference>
<evidence type="ECO:0000256" key="5">
    <source>
        <dbReference type="ARBA" id="ARBA00022763"/>
    </source>
</evidence>
<keyword evidence="6" id="KW-0378">Hydrolase</keyword>
<keyword evidence="14" id="KW-1185">Reference proteome</keyword>
<dbReference type="InterPro" id="IPR002732">
    <property type="entry name" value="Hjc"/>
</dbReference>
<dbReference type="Gene3D" id="3.40.1350.10">
    <property type="match status" value="1"/>
</dbReference>
<protein>
    <recommendedName>
        <fullName evidence="15">Endonuclease</fullName>
    </recommendedName>
</protein>
<keyword evidence="3" id="KW-0479">Metal-binding</keyword>
<evidence type="ECO:0000256" key="6">
    <source>
        <dbReference type="ARBA" id="ARBA00022801"/>
    </source>
</evidence>
<keyword evidence="2" id="KW-0540">Nuclease</keyword>
<keyword evidence="10" id="KW-0234">DNA repair</keyword>
<evidence type="ECO:0000256" key="2">
    <source>
        <dbReference type="ARBA" id="ARBA00022722"/>
    </source>
</evidence>
<evidence type="ECO:0000256" key="10">
    <source>
        <dbReference type="ARBA" id="ARBA00023204"/>
    </source>
</evidence>
<dbReference type="InterPro" id="IPR011856">
    <property type="entry name" value="tRNA_endonuc-like_dom_sf"/>
</dbReference>
<evidence type="ECO:0000256" key="9">
    <source>
        <dbReference type="ARBA" id="ARBA00023172"/>
    </source>
</evidence>
<evidence type="ECO:0000313" key="13">
    <source>
        <dbReference type="EMBL" id="BDB98045.1"/>
    </source>
</evidence>
<evidence type="ECO:0000256" key="11">
    <source>
        <dbReference type="ARBA" id="ARBA00029354"/>
    </source>
</evidence>
<evidence type="ECO:0000256" key="1">
    <source>
        <dbReference type="ARBA" id="ARBA00001946"/>
    </source>
</evidence>
<accession>A0AAQ4CQG4</accession>
<dbReference type="GO" id="GO:0008821">
    <property type="term" value="F:crossover junction DNA endonuclease activity"/>
    <property type="evidence" value="ECO:0007669"/>
    <property type="project" value="UniProtKB-EC"/>
</dbReference>
<comment type="cofactor">
    <cofactor evidence="1">
        <name>Mg(2+)</name>
        <dbReference type="ChEBI" id="CHEBI:18420"/>
    </cofactor>
</comment>
<dbReference type="Proteomes" id="UP001319921">
    <property type="component" value="Chromosome"/>
</dbReference>
<dbReference type="PANTHER" id="PTHR39651">
    <property type="entry name" value="HOLLIDAY JUNCTION RESOLVASE HJC"/>
    <property type="match status" value="1"/>
</dbReference>
<keyword evidence="7" id="KW-0460">Magnesium</keyword>
<keyword evidence="9" id="KW-0233">DNA recombination</keyword>
<organism evidence="13 14">
    <name type="scientific">Saccharolobus caldissimus</name>
    <dbReference type="NCBI Taxonomy" id="1702097"/>
    <lineage>
        <taxon>Archaea</taxon>
        <taxon>Thermoproteota</taxon>
        <taxon>Thermoprotei</taxon>
        <taxon>Sulfolobales</taxon>
        <taxon>Sulfolobaceae</taxon>
        <taxon>Saccharolobus</taxon>
    </lineage>
</organism>
<keyword evidence="4" id="KW-0255">Endonuclease</keyword>
<dbReference type="NCBIfam" id="NF040854">
    <property type="entry name" value="Hol_resolv_Hjc"/>
    <property type="match status" value="1"/>
</dbReference>
<dbReference type="EMBL" id="AP025226">
    <property type="protein sequence ID" value="BDB98045.1"/>
    <property type="molecule type" value="Genomic_DNA"/>
</dbReference>
<keyword evidence="12" id="KW-0812">Transmembrane</keyword>
<dbReference type="AlphaFoldDB" id="A0AAQ4CQG4"/>
<evidence type="ECO:0000313" key="14">
    <source>
        <dbReference type="Proteomes" id="UP001319921"/>
    </source>
</evidence>
<dbReference type="GO" id="GO:0003677">
    <property type="term" value="F:DNA binding"/>
    <property type="evidence" value="ECO:0007669"/>
    <property type="project" value="UniProtKB-KW"/>
</dbReference>
<dbReference type="Pfam" id="PF01870">
    <property type="entry name" value="Hjc"/>
    <property type="match status" value="1"/>
</dbReference>
<keyword evidence="12" id="KW-0472">Membrane</keyword>
<dbReference type="GO" id="GO:0006281">
    <property type="term" value="P:DNA repair"/>
    <property type="evidence" value="ECO:0007669"/>
    <property type="project" value="UniProtKB-KW"/>
</dbReference>
<dbReference type="GO" id="GO:0006310">
    <property type="term" value="P:DNA recombination"/>
    <property type="evidence" value="ECO:0007669"/>
    <property type="project" value="UniProtKB-KW"/>
</dbReference>
<proteinExistence type="predicted"/>
<keyword evidence="8" id="KW-0238">DNA-binding</keyword>
<dbReference type="CDD" id="cd00523">
    <property type="entry name" value="Holliday_junction_resolvase"/>
    <property type="match status" value="1"/>
</dbReference>
<gene>
    <name evidence="13" type="ORF">SACC_10620</name>
</gene>
<comment type="catalytic activity">
    <reaction evidence="11">
        <text>Endonucleolytic cleavage at a junction such as a reciprocal single-stranded crossover between two homologous DNA duplexes (Holliday junction).</text>
        <dbReference type="EC" id="3.1.21.10"/>
    </reaction>
</comment>
<dbReference type="InterPro" id="IPR014428">
    <property type="entry name" value="Hjc_arc"/>
</dbReference>
<keyword evidence="12" id="KW-1133">Transmembrane helix</keyword>
<dbReference type="PANTHER" id="PTHR39651:SF1">
    <property type="entry name" value="HOLLIDAY JUNCTION RESOLVASE HJC"/>
    <property type="match status" value="1"/>
</dbReference>
<evidence type="ECO:0000256" key="3">
    <source>
        <dbReference type="ARBA" id="ARBA00022723"/>
    </source>
</evidence>
<dbReference type="KEGG" id="scas:SACC_10620"/>
<name>A0AAQ4CQG4_9CREN</name>
<feature type="transmembrane region" description="Helical" evidence="12">
    <location>
        <begin position="12"/>
        <end position="31"/>
    </location>
</feature>
<keyword evidence="5" id="KW-0227">DNA damage</keyword>
<evidence type="ECO:0000256" key="12">
    <source>
        <dbReference type="SAM" id="Phobius"/>
    </source>
</evidence>
<evidence type="ECO:0000256" key="7">
    <source>
        <dbReference type="ARBA" id="ARBA00022842"/>
    </source>
</evidence>
<dbReference type="SUPFAM" id="SSF52980">
    <property type="entry name" value="Restriction endonuclease-like"/>
    <property type="match status" value="1"/>
</dbReference>
<dbReference type="GO" id="GO:0046872">
    <property type="term" value="F:metal ion binding"/>
    <property type="evidence" value="ECO:0007669"/>
    <property type="project" value="UniProtKB-KW"/>
</dbReference>
<sequence length="169" mass="19380">MLNNPKIEYAVYMLQGPIGLLSSVLIINTLMNRDIGKSAERELVSILREEGFNAVRVPTSNSSPNPLPDIFATKGNILLGIECKSTWENKVRVKESQIRKLFEFLSMFTMDRIPIVAVKFKKIHRWKVYLPNRIEEIIVTLDNSIFLEELLSEIKSFNAYYGSEIVKSL</sequence>